<name>A0A3N4GPK3_9LACT</name>
<dbReference type="PANTHER" id="PTHR34352:SF1">
    <property type="entry name" value="PROTEIN YHFA"/>
    <property type="match status" value="1"/>
</dbReference>
<dbReference type="InterPro" id="IPR015946">
    <property type="entry name" value="KH_dom-like_a/b"/>
</dbReference>
<dbReference type="InterPro" id="IPR036102">
    <property type="entry name" value="OsmC/Ohrsf"/>
</dbReference>
<dbReference type="Gene3D" id="3.30.300.20">
    <property type="match status" value="1"/>
</dbReference>
<dbReference type="EMBL" id="RKMG01000006">
    <property type="protein sequence ID" value="RPA61021.1"/>
    <property type="molecule type" value="Genomic_DNA"/>
</dbReference>
<gene>
    <name evidence="1" type="ORF">EF384_03135</name>
</gene>
<comment type="caution">
    <text evidence="1">The sequence shown here is derived from an EMBL/GenBank/DDBJ whole genome shotgun (WGS) entry which is preliminary data.</text>
</comment>
<evidence type="ECO:0000313" key="2">
    <source>
        <dbReference type="Proteomes" id="UP000273977"/>
    </source>
</evidence>
<sequence>MTLHLNMTEFGPEAVNEHGDNWALDKTNGFSPLNTFVLSVAACSSGVYRDILVNSKIEHEIHDVTIDFDRAEEAPRPVTAIEITFHVTVPEEDRGRAERATKMIHKYCPVVQSIDPNIVVTETVVFQ</sequence>
<dbReference type="InterPro" id="IPR003718">
    <property type="entry name" value="OsmC/Ohr_fam"/>
</dbReference>
<dbReference type="AlphaFoldDB" id="A0A3N4GPK3"/>
<dbReference type="SUPFAM" id="SSF82784">
    <property type="entry name" value="OsmC-like"/>
    <property type="match status" value="1"/>
</dbReference>
<dbReference type="OrthoDB" id="13625at2"/>
<accession>A0A3N4GPK3</accession>
<dbReference type="PANTHER" id="PTHR34352">
    <property type="entry name" value="PROTEIN YHFA"/>
    <property type="match status" value="1"/>
</dbReference>
<dbReference type="Pfam" id="PF02566">
    <property type="entry name" value="OsmC"/>
    <property type="match status" value="1"/>
</dbReference>
<protein>
    <submittedName>
        <fullName evidence="1">OsmC family peroxiredoxin</fullName>
    </submittedName>
</protein>
<keyword evidence="2" id="KW-1185">Reference proteome</keyword>
<dbReference type="Proteomes" id="UP000273977">
    <property type="component" value="Unassembled WGS sequence"/>
</dbReference>
<dbReference type="RefSeq" id="WP_123779535.1">
    <property type="nucleotide sequence ID" value="NZ_RKMG01000006.1"/>
</dbReference>
<evidence type="ECO:0000313" key="1">
    <source>
        <dbReference type="EMBL" id="RPA61021.1"/>
    </source>
</evidence>
<proteinExistence type="predicted"/>
<organism evidence="1 2">
    <name type="scientific">Aerococcus agrisoli</name>
    <dbReference type="NCBI Taxonomy" id="2487350"/>
    <lineage>
        <taxon>Bacteria</taxon>
        <taxon>Bacillati</taxon>
        <taxon>Bacillota</taxon>
        <taxon>Bacilli</taxon>
        <taxon>Lactobacillales</taxon>
        <taxon>Aerococcaceae</taxon>
        <taxon>Aerococcus</taxon>
    </lineage>
</organism>
<reference evidence="1 2" key="1">
    <citation type="submission" date="2018-11" db="EMBL/GenBank/DDBJ databases">
        <title>Aerococcus sp. SJQ22, whole genome shotgun sequence.</title>
        <authorList>
            <person name="Sun L."/>
            <person name="Gao X."/>
            <person name="Chen W."/>
            <person name="Huang K."/>
        </authorList>
    </citation>
    <scope>NUCLEOTIDE SEQUENCE [LARGE SCALE GENOMIC DNA]</scope>
    <source>
        <strain evidence="1 2">SJQ22</strain>
    </source>
</reference>